<protein>
    <submittedName>
        <fullName evidence="1">Uncharacterized protein</fullName>
    </submittedName>
</protein>
<reference evidence="1 2" key="1">
    <citation type="journal article" date="2015" name="Nat. Commun.">
        <title>Outbred genome sequencing and CRISPR/Cas9 gene editing in butterflies.</title>
        <authorList>
            <person name="Li X."/>
            <person name="Fan D."/>
            <person name="Zhang W."/>
            <person name="Liu G."/>
            <person name="Zhang L."/>
            <person name="Zhao L."/>
            <person name="Fang X."/>
            <person name="Chen L."/>
            <person name="Dong Y."/>
            <person name="Chen Y."/>
            <person name="Ding Y."/>
            <person name="Zhao R."/>
            <person name="Feng M."/>
            <person name="Zhu Y."/>
            <person name="Feng Y."/>
            <person name="Jiang X."/>
            <person name="Zhu D."/>
            <person name="Xiang H."/>
            <person name="Feng X."/>
            <person name="Li S."/>
            <person name="Wang J."/>
            <person name="Zhang G."/>
            <person name="Kronforst M.R."/>
            <person name="Wang W."/>
        </authorList>
    </citation>
    <scope>NUCLEOTIDE SEQUENCE [LARGE SCALE GENOMIC DNA]</scope>
    <source>
        <strain evidence="1">Ya'a_city_454_Pm</strain>
        <tissue evidence="1">Whole body</tissue>
    </source>
</reference>
<dbReference type="AlphaFoldDB" id="A0A0N1IQ96"/>
<sequence>MVPLLSIIICNIYGAPTNKPIDQDEIDLATILNELTSDFIDPDDIFSELEALFDDLEFSSG</sequence>
<gene>
    <name evidence="1" type="ORF">RR48_01287</name>
</gene>
<name>A0A0N1IQ96_PAPMA</name>
<proteinExistence type="predicted"/>
<keyword evidence="2" id="KW-1185">Reference proteome</keyword>
<evidence type="ECO:0000313" key="2">
    <source>
        <dbReference type="Proteomes" id="UP000053240"/>
    </source>
</evidence>
<dbReference type="Proteomes" id="UP000053240">
    <property type="component" value="Unassembled WGS sequence"/>
</dbReference>
<organism evidence="1 2">
    <name type="scientific">Papilio machaon</name>
    <name type="common">Old World swallowtail butterfly</name>
    <dbReference type="NCBI Taxonomy" id="76193"/>
    <lineage>
        <taxon>Eukaryota</taxon>
        <taxon>Metazoa</taxon>
        <taxon>Ecdysozoa</taxon>
        <taxon>Arthropoda</taxon>
        <taxon>Hexapoda</taxon>
        <taxon>Insecta</taxon>
        <taxon>Pterygota</taxon>
        <taxon>Neoptera</taxon>
        <taxon>Endopterygota</taxon>
        <taxon>Lepidoptera</taxon>
        <taxon>Glossata</taxon>
        <taxon>Ditrysia</taxon>
        <taxon>Papilionoidea</taxon>
        <taxon>Papilionidae</taxon>
        <taxon>Papilioninae</taxon>
        <taxon>Papilio</taxon>
    </lineage>
</organism>
<accession>A0A0N1IQ96</accession>
<dbReference type="InParanoid" id="A0A0N1IQ96"/>
<evidence type="ECO:0000313" key="1">
    <source>
        <dbReference type="EMBL" id="KPJ19545.1"/>
    </source>
</evidence>
<dbReference type="EMBL" id="KQ459892">
    <property type="protein sequence ID" value="KPJ19545.1"/>
    <property type="molecule type" value="Genomic_DNA"/>
</dbReference>